<dbReference type="Proteomes" id="UP001054837">
    <property type="component" value="Unassembled WGS sequence"/>
</dbReference>
<feature type="transmembrane region" description="Helical" evidence="2">
    <location>
        <begin position="85"/>
        <end position="102"/>
    </location>
</feature>
<proteinExistence type="predicted"/>
<accession>A0AAV4P085</accession>
<gene>
    <name evidence="3" type="ORF">CDAR_239111</name>
</gene>
<reference evidence="3 4" key="1">
    <citation type="submission" date="2021-06" db="EMBL/GenBank/DDBJ databases">
        <title>Caerostris darwini draft genome.</title>
        <authorList>
            <person name="Kono N."/>
            <person name="Arakawa K."/>
        </authorList>
    </citation>
    <scope>NUCLEOTIDE SEQUENCE [LARGE SCALE GENOMIC DNA]</scope>
</reference>
<organism evidence="3 4">
    <name type="scientific">Caerostris darwini</name>
    <dbReference type="NCBI Taxonomy" id="1538125"/>
    <lineage>
        <taxon>Eukaryota</taxon>
        <taxon>Metazoa</taxon>
        <taxon>Ecdysozoa</taxon>
        <taxon>Arthropoda</taxon>
        <taxon>Chelicerata</taxon>
        <taxon>Arachnida</taxon>
        <taxon>Araneae</taxon>
        <taxon>Araneomorphae</taxon>
        <taxon>Entelegynae</taxon>
        <taxon>Araneoidea</taxon>
        <taxon>Araneidae</taxon>
        <taxon>Caerostris</taxon>
    </lineage>
</organism>
<comment type="caution">
    <text evidence="3">The sequence shown here is derived from an EMBL/GenBank/DDBJ whole genome shotgun (WGS) entry which is preliminary data.</text>
</comment>
<keyword evidence="4" id="KW-1185">Reference proteome</keyword>
<name>A0AAV4P085_9ARAC</name>
<dbReference type="AlphaFoldDB" id="A0AAV4P085"/>
<keyword evidence="2" id="KW-0472">Membrane</keyword>
<evidence type="ECO:0000256" key="1">
    <source>
        <dbReference type="SAM" id="MobiDB-lite"/>
    </source>
</evidence>
<evidence type="ECO:0000313" key="3">
    <source>
        <dbReference type="EMBL" id="GIX89955.1"/>
    </source>
</evidence>
<feature type="region of interest" description="Disordered" evidence="1">
    <location>
        <begin position="1"/>
        <end position="34"/>
    </location>
</feature>
<sequence length="103" mass="11909">MMHRSINEGSDIQERNFHTHPSSQTPRFSWRRNTRSGFGPRGFLTTHTSSGYQFLLISPVKTVWKSSLYTFSNLCACGLGLLKRFNFMSLFFFISLLVPLALW</sequence>
<evidence type="ECO:0000256" key="2">
    <source>
        <dbReference type="SAM" id="Phobius"/>
    </source>
</evidence>
<keyword evidence="2" id="KW-0812">Transmembrane</keyword>
<evidence type="ECO:0000313" key="4">
    <source>
        <dbReference type="Proteomes" id="UP001054837"/>
    </source>
</evidence>
<keyword evidence="2" id="KW-1133">Transmembrane helix</keyword>
<dbReference type="EMBL" id="BPLQ01002207">
    <property type="protein sequence ID" value="GIX89955.1"/>
    <property type="molecule type" value="Genomic_DNA"/>
</dbReference>
<protein>
    <submittedName>
        <fullName evidence="3">Uncharacterized protein</fullName>
    </submittedName>
</protein>